<evidence type="ECO:0000259" key="1">
    <source>
        <dbReference type="Pfam" id="PF20720"/>
    </source>
</evidence>
<dbReference type="InterPro" id="IPR049050">
    <property type="entry name" value="nSTAND3"/>
</dbReference>
<dbReference type="AlphaFoldDB" id="A0A6J8CRG2"/>
<accession>A0A6J8CRG2</accession>
<gene>
    <name evidence="2" type="ORF">MCOR_32474</name>
</gene>
<dbReference type="EMBL" id="CACVKT020005809">
    <property type="protein sequence ID" value="CAC5398076.1"/>
    <property type="molecule type" value="Genomic_DNA"/>
</dbReference>
<organism evidence="2 3">
    <name type="scientific">Mytilus coruscus</name>
    <name type="common">Sea mussel</name>
    <dbReference type="NCBI Taxonomy" id="42192"/>
    <lineage>
        <taxon>Eukaryota</taxon>
        <taxon>Metazoa</taxon>
        <taxon>Spiralia</taxon>
        <taxon>Lophotrochozoa</taxon>
        <taxon>Mollusca</taxon>
        <taxon>Bivalvia</taxon>
        <taxon>Autobranchia</taxon>
        <taxon>Pteriomorphia</taxon>
        <taxon>Mytilida</taxon>
        <taxon>Mytiloidea</taxon>
        <taxon>Mytilidae</taxon>
        <taxon>Mytilinae</taxon>
        <taxon>Mytilus</taxon>
    </lineage>
</organism>
<evidence type="ECO:0000313" key="2">
    <source>
        <dbReference type="EMBL" id="CAC5398076.1"/>
    </source>
</evidence>
<keyword evidence="3" id="KW-1185">Reference proteome</keyword>
<proteinExistence type="predicted"/>
<feature type="domain" description="Novel STAND NTPase 3" evidence="1">
    <location>
        <begin position="40"/>
        <end position="199"/>
    </location>
</feature>
<dbReference type="SUPFAM" id="SSF52540">
    <property type="entry name" value="P-loop containing nucleoside triphosphate hydrolases"/>
    <property type="match status" value="1"/>
</dbReference>
<evidence type="ECO:0000313" key="3">
    <source>
        <dbReference type="Proteomes" id="UP000507470"/>
    </source>
</evidence>
<sequence>MMEDIILRKVEEGIAQYTERLHNDIYYQQINDWKIDDNKFIVTKTTNEIYDRLQRDSCVLVVGRAGCHKSSIVRHIALKMQSEEQYDIIPIFTAGSIFELINQRRNQIFVVDDFCGKVIINSQSVDVWYSHMDDILKLIHNVGKSKGRYVAELKFLFATRLDVYDEMCFQNLTGFTKYVYQLSDRPLTDDEKLPIIKNYFP</sequence>
<protein>
    <recommendedName>
        <fullName evidence="1">Novel STAND NTPase 3 domain-containing protein</fullName>
    </recommendedName>
</protein>
<dbReference type="InterPro" id="IPR027417">
    <property type="entry name" value="P-loop_NTPase"/>
</dbReference>
<dbReference type="Pfam" id="PF20720">
    <property type="entry name" value="nSTAND3"/>
    <property type="match status" value="1"/>
</dbReference>
<reference evidence="2 3" key="1">
    <citation type="submission" date="2020-06" db="EMBL/GenBank/DDBJ databases">
        <authorList>
            <person name="Li R."/>
            <person name="Bekaert M."/>
        </authorList>
    </citation>
    <scope>NUCLEOTIDE SEQUENCE [LARGE SCALE GENOMIC DNA]</scope>
    <source>
        <strain evidence="3">wild</strain>
    </source>
</reference>
<dbReference type="Proteomes" id="UP000507470">
    <property type="component" value="Unassembled WGS sequence"/>
</dbReference>
<name>A0A6J8CRG2_MYTCO</name>